<dbReference type="EMBL" id="CP001825">
    <property type="protein sequence ID" value="ACZ41971.1"/>
    <property type="molecule type" value="Genomic_DNA"/>
</dbReference>
<evidence type="ECO:0000256" key="3">
    <source>
        <dbReference type="PROSITE-ProRule" id="PRU00464"/>
    </source>
</evidence>
<dbReference type="GO" id="GO:0003824">
    <property type="term" value="F:catalytic activity"/>
    <property type="evidence" value="ECO:0007669"/>
    <property type="project" value="InterPro"/>
</dbReference>
<sequence length="113" mass="12367">MAEDCIFCKIANKEISADEVWRDQDVVAFRDINPMAPVHVLVIPVSHIASLDQLQDQSLAGKLILTASELARKLDIDDSGYRVVINTGPEAGQSVNHLHLHLLGGRSMSWPPG</sequence>
<feature type="active site" description="Tele-AMP-histidine intermediate" evidence="1">
    <location>
        <position position="99"/>
    </location>
</feature>
<evidence type="ECO:0000259" key="4">
    <source>
        <dbReference type="PROSITE" id="PS51084"/>
    </source>
</evidence>
<dbReference type="KEGG" id="ttr:Tter_1055"/>
<proteinExistence type="predicted"/>
<dbReference type="OrthoDB" id="9784774at2"/>
<dbReference type="PROSITE" id="PS00892">
    <property type="entry name" value="HIT_1"/>
    <property type="match status" value="1"/>
</dbReference>
<protein>
    <submittedName>
        <fullName evidence="5">Histidine triad (HIT) protein</fullName>
    </submittedName>
</protein>
<keyword evidence="6" id="KW-1185">Reference proteome</keyword>
<organism evidence="5 6">
    <name type="scientific">Thermobaculum terrenum (strain ATCC BAA-798 / CCMEE 7001 / YNP1)</name>
    <dbReference type="NCBI Taxonomy" id="525904"/>
    <lineage>
        <taxon>Bacteria</taxon>
        <taxon>Bacillati</taxon>
        <taxon>Chloroflexota</taxon>
        <taxon>Chloroflexia</taxon>
        <taxon>Candidatus Thermobaculales</taxon>
        <taxon>Candidatus Thermobaculaceae</taxon>
        <taxon>Thermobaculum</taxon>
    </lineage>
</organism>
<dbReference type="PROSITE" id="PS51084">
    <property type="entry name" value="HIT_2"/>
    <property type="match status" value="1"/>
</dbReference>
<dbReference type="STRING" id="525904.Tter_1055"/>
<reference evidence="6" key="1">
    <citation type="journal article" date="2010" name="Stand. Genomic Sci.">
        <title>Complete genome sequence of 'Thermobaculum terrenum' type strain (YNP1).</title>
        <authorList>
            <person name="Kiss H."/>
            <person name="Cleland D."/>
            <person name="Lapidus A."/>
            <person name="Lucas S."/>
            <person name="Glavina Del Rio T."/>
            <person name="Nolan M."/>
            <person name="Tice H."/>
            <person name="Han C."/>
            <person name="Goodwin L."/>
            <person name="Pitluck S."/>
            <person name="Liolios K."/>
            <person name="Ivanova N."/>
            <person name="Mavromatis K."/>
            <person name="Ovchinnikova G."/>
            <person name="Pati A."/>
            <person name="Chen A."/>
            <person name="Palaniappan K."/>
            <person name="Land M."/>
            <person name="Hauser L."/>
            <person name="Chang Y."/>
            <person name="Jeffries C."/>
            <person name="Lu M."/>
            <person name="Brettin T."/>
            <person name="Detter J."/>
            <person name="Goker M."/>
            <person name="Tindall B."/>
            <person name="Beck B."/>
            <person name="McDermott T."/>
            <person name="Woyke T."/>
            <person name="Bristow J."/>
            <person name="Eisen J."/>
            <person name="Markowitz V."/>
            <person name="Hugenholtz P."/>
            <person name="Kyrpides N."/>
            <person name="Klenk H."/>
            <person name="Cheng J."/>
        </authorList>
    </citation>
    <scope>NUCLEOTIDE SEQUENCE [LARGE SCALE GENOMIC DNA]</scope>
    <source>
        <strain evidence="6">ATCC BAA-798 / YNP1</strain>
    </source>
</reference>
<gene>
    <name evidence="5" type="ordered locus">Tter_1055</name>
</gene>
<feature type="domain" description="HIT" evidence="4">
    <location>
        <begin position="6"/>
        <end position="113"/>
    </location>
</feature>
<dbReference type="SUPFAM" id="SSF54197">
    <property type="entry name" value="HIT-like"/>
    <property type="match status" value="1"/>
</dbReference>
<dbReference type="PANTHER" id="PTHR23089">
    <property type="entry name" value="HISTIDINE TRIAD HIT PROTEIN"/>
    <property type="match status" value="1"/>
</dbReference>
<dbReference type="RefSeq" id="WP_012875006.1">
    <property type="nucleotide sequence ID" value="NC_013525.1"/>
</dbReference>
<dbReference type="Gene3D" id="3.30.428.10">
    <property type="entry name" value="HIT-like"/>
    <property type="match status" value="1"/>
</dbReference>
<dbReference type="AlphaFoldDB" id="D1CB06"/>
<feature type="short sequence motif" description="Histidine triad motif" evidence="2 3">
    <location>
        <begin position="97"/>
        <end position="101"/>
    </location>
</feature>
<dbReference type="InterPro" id="IPR019808">
    <property type="entry name" value="Histidine_triad_CS"/>
</dbReference>
<dbReference type="eggNOG" id="COG0537">
    <property type="taxonomic scope" value="Bacteria"/>
</dbReference>
<evidence type="ECO:0000256" key="1">
    <source>
        <dbReference type="PIRSR" id="PIRSR601310-1"/>
    </source>
</evidence>
<dbReference type="InterPro" id="IPR036265">
    <property type="entry name" value="HIT-like_sf"/>
</dbReference>
<dbReference type="PRINTS" id="PR00332">
    <property type="entry name" value="HISTRIAD"/>
</dbReference>
<evidence type="ECO:0000313" key="6">
    <source>
        <dbReference type="Proteomes" id="UP000000323"/>
    </source>
</evidence>
<dbReference type="Proteomes" id="UP000000323">
    <property type="component" value="Chromosome 1"/>
</dbReference>
<dbReference type="HOGENOM" id="CLU_056776_8_1_0"/>
<name>D1CB06_THET1</name>
<accession>D1CB06</accession>
<dbReference type="InterPro" id="IPR001310">
    <property type="entry name" value="Histidine_triad_HIT"/>
</dbReference>
<evidence type="ECO:0000256" key="2">
    <source>
        <dbReference type="PIRSR" id="PIRSR601310-3"/>
    </source>
</evidence>
<dbReference type="Pfam" id="PF01230">
    <property type="entry name" value="HIT"/>
    <property type="match status" value="1"/>
</dbReference>
<evidence type="ECO:0000313" key="5">
    <source>
        <dbReference type="EMBL" id="ACZ41971.1"/>
    </source>
</evidence>
<dbReference type="CDD" id="cd01276">
    <property type="entry name" value="PKCI_related"/>
    <property type="match status" value="1"/>
</dbReference>
<dbReference type="InterPro" id="IPR011146">
    <property type="entry name" value="HIT-like"/>
</dbReference>